<dbReference type="InParanoid" id="A0A0N7KMF3"/>
<evidence type="ECO:0000313" key="2">
    <source>
        <dbReference type="Proteomes" id="UP000059680"/>
    </source>
</evidence>
<organism evidence="1 2">
    <name type="scientific">Oryza sativa subsp. japonica</name>
    <name type="common">Rice</name>
    <dbReference type="NCBI Taxonomy" id="39947"/>
    <lineage>
        <taxon>Eukaryota</taxon>
        <taxon>Viridiplantae</taxon>
        <taxon>Streptophyta</taxon>
        <taxon>Embryophyta</taxon>
        <taxon>Tracheophyta</taxon>
        <taxon>Spermatophyta</taxon>
        <taxon>Magnoliopsida</taxon>
        <taxon>Liliopsida</taxon>
        <taxon>Poales</taxon>
        <taxon>Poaceae</taxon>
        <taxon>BOP clade</taxon>
        <taxon>Oryzoideae</taxon>
        <taxon>Oryzeae</taxon>
        <taxon>Oryzinae</taxon>
        <taxon>Oryza</taxon>
        <taxon>Oryza sativa</taxon>
    </lineage>
</organism>
<dbReference type="PaxDb" id="39947-A0A0N7KMF3"/>
<protein>
    <submittedName>
        <fullName evidence="1">Os06g0620550 protein</fullName>
    </submittedName>
</protein>
<keyword evidence="2" id="KW-1185">Reference proteome</keyword>
<reference evidence="2" key="1">
    <citation type="journal article" date="2005" name="Nature">
        <title>The map-based sequence of the rice genome.</title>
        <authorList>
            <consortium name="International rice genome sequencing project (IRGSP)"/>
            <person name="Matsumoto T."/>
            <person name="Wu J."/>
            <person name="Kanamori H."/>
            <person name="Katayose Y."/>
            <person name="Fujisawa M."/>
            <person name="Namiki N."/>
            <person name="Mizuno H."/>
            <person name="Yamamoto K."/>
            <person name="Antonio B.A."/>
            <person name="Baba T."/>
            <person name="Sakata K."/>
            <person name="Nagamura Y."/>
            <person name="Aoki H."/>
            <person name="Arikawa K."/>
            <person name="Arita K."/>
            <person name="Bito T."/>
            <person name="Chiden Y."/>
            <person name="Fujitsuka N."/>
            <person name="Fukunaka R."/>
            <person name="Hamada M."/>
            <person name="Harada C."/>
            <person name="Hayashi A."/>
            <person name="Hijishita S."/>
            <person name="Honda M."/>
            <person name="Hosokawa S."/>
            <person name="Ichikawa Y."/>
            <person name="Idonuma A."/>
            <person name="Iijima M."/>
            <person name="Ikeda M."/>
            <person name="Ikeno M."/>
            <person name="Ito K."/>
            <person name="Ito S."/>
            <person name="Ito T."/>
            <person name="Ito Y."/>
            <person name="Ito Y."/>
            <person name="Iwabuchi A."/>
            <person name="Kamiya K."/>
            <person name="Karasawa W."/>
            <person name="Kurita K."/>
            <person name="Katagiri S."/>
            <person name="Kikuta A."/>
            <person name="Kobayashi H."/>
            <person name="Kobayashi N."/>
            <person name="Machita K."/>
            <person name="Maehara T."/>
            <person name="Masukawa M."/>
            <person name="Mizubayashi T."/>
            <person name="Mukai Y."/>
            <person name="Nagasaki H."/>
            <person name="Nagata Y."/>
            <person name="Naito S."/>
            <person name="Nakashima M."/>
            <person name="Nakama Y."/>
            <person name="Nakamichi Y."/>
            <person name="Nakamura M."/>
            <person name="Meguro A."/>
            <person name="Negishi M."/>
            <person name="Ohta I."/>
            <person name="Ohta T."/>
            <person name="Okamoto M."/>
            <person name="Ono N."/>
            <person name="Saji S."/>
            <person name="Sakaguchi M."/>
            <person name="Sakai K."/>
            <person name="Shibata M."/>
            <person name="Shimokawa T."/>
            <person name="Song J."/>
            <person name="Takazaki Y."/>
            <person name="Terasawa K."/>
            <person name="Tsugane M."/>
            <person name="Tsuji K."/>
            <person name="Ueda S."/>
            <person name="Waki K."/>
            <person name="Yamagata H."/>
            <person name="Yamamoto M."/>
            <person name="Yamamoto S."/>
            <person name="Yamane H."/>
            <person name="Yoshiki S."/>
            <person name="Yoshihara R."/>
            <person name="Yukawa K."/>
            <person name="Zhong H."/>
            <person name="Yano M."/>
            <person name="Yuan Q."/>
            <person name="Ouyang S."/>
            <person name="Liu J."/>
            <person name="Jones K.M."/>
            <person name="Gansberger K."/>
            <person name="Moffat K."/>
            <person name="Hill J."/>
            <person name="Bera J."/>
            <person name="Fadrosh D."/>
            <person name="Jin S."/>
            <person name="Johri S."/>
            <person name="Kim M."/>
            <person name="Overton L."/>
            <person name="Reardon M."/>
            <person name="Tsitrin T."/>
            <person name="Vuong H."/>
            <person name="Weaver B."/>
            <person name="Ciecko A."/>
            <person name="Tallon L."/>
            <person name="Jackson J."/>
            <person name="Pai G."/>
            <person name="Aken S.V."/>
            <person name="Utterback T."/>
            <person name="Reidmuller S."/>
            <person name="Feldblyum T."/>
            <person name="Hsiao J."/>
            <person name="Zismann V."/>
            <person name="Iobst S."/>
            <person name="de Vazeille A.R."/>
            <person name="Buell C.R."/>
            <person name="Ying K."/>
            <person name="Li Y."/>
            <person name="Lu T."/>
            <person name="Huang Y."/>
            <person name="Zhao Q."/>
            <person name="Feng Q."/>
            <person name="Zhang L."/>
            <person name="Zhu J."/>
            <person name="Weng Q."/>
            <person name="Mu J."/>
            <person name="Lu Y."/>
            <person name="Fan D."/>
            <person name="Liu Y."/>
            <person name="Guan J."/>
            <person name="Zhang Y."/>
            <person name="Yu S."/>
            <person name="Liu X."/>
            <person name="Zhang Y."/>
            <person name="Hong G."/>
            <person name="Han B."/>
            <person name="Choisne N."/>
            <person name="Demange N."/>
            <person name="Orjeda G."/>
            <person name="Samain S."/>
            <person name="Cattolico L."/>
            <person name="Pelletier E."/>
            <person name="Couloux A."/>
            <person name="Segurens B."/>
            <person name="Wincker P."/>
            <person name="D'Hont A."/>
            <person name="Scarpelli C."/>
            <person name="Weissenbach J."/>
            <person name="Salanoubat M."/>
            <person name="Quetier F."/>
            <person name="Yu Y."/>
            <person name="Kim H.R."/>
            <person name="Rambo T."/>
            <person name="Currie J."/>
            <person name="Collura K."/>
            <person name="Luo M."/>
            <person name="Yang T."/>
            <person name="Ammiraju J.S.S."/>
            <person name="Engler F."/>
            <person name="Soderlund C."/>
            <person name="Wing R.A."/>
            <person name="Palmer L.E."/>
            <person name="de la Bastide M."/>
            <person name="Spiegel L."/>
            <person name="Nascimento L."/>
            <person name="Zutavern T."/>
            <person name="O'Shaughnessy A."/>
            <person name="Dike S."/>
            <person name="Dedhia N."/>
            <person name="Preston R."/>
            <person name="Balija V."/>
            <person name="McCombie W.R."/>
            <person name="Chow T."/>
            <person name="Chen H."/>
            <person name="Chung M."/>
            <person name="Chen C."/>
            <person name="Shaw J."/>
            <person name="Wu H."/>
            <person name="Hsiao K."/>
            <person name="Chao Y."/>
            <person name="Chu M."/>
            <person name="Cheng C."/>
            <person name="Hour A."/>
            <person name="Lee P."/>
            <person name="Lin S."/>
            <person name="Lin Y."/>
            <person name="Liou J."/>
            <person name="Liu S."/>
            <person name="Hsing Y."/>
            <person name="Raghuvanshi S."/>
            <person name="Mohanty A."/>
            <person name="Bharti A.K."/>
            <person name="Gaur A."/>
            <person name="Gupta V."/>
            <person name="Kumar D."/>
            <person name="Ravi V."/>
            <person name="Vij S."/>
            <person name="Kapur A."/>
            <person name="Khurana P."/>
            <person name="Khurana P."/>
            <person name="Khurana J.P."/>
            <person name="Tyagi A.K."/>
            <person name="Gaikwad K."/>
            <person name="Singh A."/>
            <person name="Dalal V."/>
            <person name="Srivastava S."/>
            <person name="Dixit A."/>
            <person name="Pal A.K."/>
            <person name="Ghazi I.A."/>
            <person name="Yadav M."/>
            <person name="Pandit A."/>
            <person name="Bhargava A."/>
            <person name="Sureshbabu K."/>
            <person name="Batra K."/>
            <person name="Sharma T.R."/>
            <person name="Mohapatra T."/>
            <person name="Singh N.K."/>
            <person name="Messing J."/>
            <person name="Nelson A.B."/>
            <person name="Fuks G."/>
            <person name="Kavchok S."/>
            <person name="Keizer G."/>
            <person name="Linton E."/>
            <person name="Llaca V."/>
            <person name="Song R."/>
            <person name="Tanyolac B."/>
            <person name="Young S."/>
            <person name="Ho-Il K."/>
            <person name="Hahn J.H."/>
            <person name="Sangsakoo G."/>
            <person name="Vanavichit A."/>
            <person name="de Mattos Luiz.A.T."/>
            <person name="Zimmer P.D."/>
            <person name="Malone G."/>
            <person name="Dellagostin O."/>
            <person name="de Oliveira A.C."/>
            <person name="Bevan M."/>
            <person name="Bancroft I."/>
            <person name="Minx P."/>
            <person name="Cordum H."/>
            <person name="Wilson R."/>
            <person name="Cheng Z."/>
            <person name="Jin W."/>
            <person name="Jiang J."/>
            <person name="Leong S.A."/>
            <person name="Iwama H."/>
            <person name="Gojobori T."/>
            <person name="Itoh T."/>
            <person name="Niimura Y."/>
            <person name="Fujii Y."/>
            <person name="Habara T."/>
            <person name="Sakai H."/>
            <person name="Sato Y."/>
            <person name="Wilson G."/>
            <person name="Kumar K."/>
            <person name="McCouch S."/>
            <person name="Juretic N."/>
            <person name="Hoen D."/>
            <person name="Wright S."/>
            <person name="Bruskiewich R."/>
            <person name="Bureau T."/>
            <person name="Miyao A."/>
            <person name="Hirochika H."/>
            <person name="Nishikawa T."/>
            <person name="Kadowaki K."/>
            <person name="Sugiura M."/>
            <person name="Burr B."/>
            <person name="Sasaki T."/>
        </authorList>
    </citation>
    <scope>NUCLEOTIDE SEQUENCE [LARGE SCALE GENOMIC DNA]</scope>
    <source>
        <strain evidence="2">cv. Nipponbare</strain>
    </source>
</reference>
<accession>A0A0N7KMF3</accession>
<feature type="non-terminal residue" evidence="1">
    <location>
        <position position="1"/>
    </location>
</feature>
<evidence type="ECO:0000313" key="1">
    <source>
        <dbReference type="EMBL" id="BAS98657.1"/>
    </source>
</evidence>
<reference evidence="1 2" key="3">
    <citation type="journal article" date="2013" name="Rice">
        <title>Improvement of the Oryza sativa Nipponbare reference genome using next generation sequence and optical map data.</title>
        <authorList>
            <person name="Kawahara Y."/>
            <person name="de la Bastide M."/>
            <person name="Hamilton J.P."/>
            <person name="Kanamori H."/>
            <person name="McCombie W.R."/>
            <person name="Ouyang S."/>
            <person name="Schwartz D.C."/>
            <person name="Tanaka T."/>
            <person name="Wu J."/>
            <person name="Zhou S."/>
            <person name="Childs K.L."/>
            <person name="Davidson R.M."/>
            <person name="Lin H."/>
            <person name="Quesada-Ocampo L."/>
            <person name="Vaillancourt B."/>
            <person name="Sakai H."/>
            <person name="Lee S.S."/>
            <person name="Kim J."/>
            <person name="Numa H."/>
            <person name="Itoh T."/>
            <person name="Buell C.R."/>
            <person name="Matsumoto T."/>
        </authorList>
    </citation>
    <scope>NUCLEOTIDE SEQUENCE [LARGE SCALE GENOMIC DNA]</scope>
    <source>
        <strain evidence="2">cv. Nipponbare</strain>
    </source>
</reference>
<reference evidence="1 2" key="2">
    <citation type="journal article" date="2013" name="Plant Cell Physiol.">
        <title>Rice Annotation Project Database (RAP-DB): an integrative and interactive database for rice genomics.</title>
        <authorList>
            <person name="Sakai H."/>
            <person name="Lee S.S."/>
            <person name="Tanaka T."/>
            <person name="Numa H."/>
            <person name="Kim J."/>
            <person name="Kawahara Y."/>
            <person name="Wakimoto H."/>
            <person name="Yang C.C."/>
            <person name="Iwamoto M."/>
            <person name="Abe T."/>
            <person name="Yamada Y."/>
            <person name="Muto A."/>
            <person name="Inokuchi H."/>
            <person name="Ikemura T."/>
            <person name="Matsumoto T."/>
            <person name="Sasaki T."/>
            <person name="Itoh T."/>
        </authorList>
    </citation>
    <scope>NUCLEOTIDE SEQUENCE [LARGE SCALE GENOMIC DNA]</scope>
    <source>
        <strain evidence="2">cv. Nipponbare</strain>
    </source>
</reference>
<name>A0A0N7KMF3_ORYSJ</name>
<dbReference type="EMBL" id="AP014962">
    <property type="protein sequence ID" value="BAS98657.1"/>
    <property type="molecule type" value="Genomic_DNA"/>
</dbReference>
<feature type="non-terminal residue" evidence="1">
    <location>
        <position position="134"/>
    </location>
</feature>
<proteinExistence type="predicted"/>
<dbReference type="AlphaFoldDB" id="A0A0N7KMF3"/>
<sequence>RAPRRRLRGGELQRLLPRVDERHRRALRHRHPVVDEAEPGFVGADLALVHRLDARHAAAAAAGAAHPDAVLRARAPVGHGHLVLRLPLHHLPRPRRRDGDVRQLAVAGGGGGGGGVARACCVTANDGGGGEEEE</sequence>
<dbReference type="Gramene" id="Os06t0620550-00">
    <property type="protein sequence ID" value="Os06t0620550-00"/>
    <property type="gene ID" value="Os06g0620550"/>
</dbReference>
<gene>
    <name evidence="1" type="ordered locus">Os06g0620550</name>
    <name evidence="1" type="ORF">OSNPB_060620550</name>
</gene>
<dbReference type="Proteomes" id="UP000059680">
    <property type="component" value="Chromosome 6"/>
</dbReference>